<evidence type="ECO:0000313" key="1">
    <source>
        <dbReference type="EMBL" id="CDW32710.1"/>
    </source>
</evidence>
<accession>A0A0K2U3T2</accession>
<dbReference type="EMBL" id="HACA01015349">
    <property type="protein sequence ID" value="CDW32710.1"/>
    <property type="molecule type" value="Transcribed_RNA"/>
</dbReference>
<name>A0A0K2U3T2_LEPSM</name>
<dbReference type="AlphaFoldDB" id="A0A0K2U3T2"/>
<protein>
    <submittedName>
        <fullName evidence="1">Uncharacterized protein</fullName>
    </submittedName>
</protein>
<reference evidence="1" key="1">
    <citation type="submission" date="2014-05" db="EMBL/GenBank/DDBJ databases">
        <authorList>
            <person name="Chronopoulou M."/>
        </authorList>
    </citation>
    <scope>NUCLEOTIDE SEQUENCE</scope>
    <source>
        <tissue evidence="1">Whole organism</tissue>
    </source>
</reference>
<sequence>MTAIIGLPLKLHPKSVVEGL</sequence>
<proteinExistence type="predicted"/>
<organism evidence="1">
    <name type="scientific">Lepeophtheirus salmonis</name>
    <name type="common">Salmon louse</name>
    <name type="synonym">Caligus salmonis</name>
    <dbReference type="NCBI Taxonomy" id="72036"/>
    <lineage>
        <taxon>Eukaryota</taxon>
        <taxon>Metazoa</taxon>
        <taxon>Ecdysozoa</taxon>
        <taxon>Arthropoda</taxon>
        <taxon>Crustacea</taxon>
        <taxon>Multicrustacea</taxon>
        <taxon>Hexanauplia</taxon>
        <taxon>Copepoda</taxon>
        <taxon>Siphonostomatoida</taxon>
        <taxon>Caligidae</taxon>
        <taxon>Lepeophtheirus</taxon>
    </lineage>
</organism>